<keyword evidence="10" id="KW-1185">Reference proteome</keyword>
<dbReference type="Pfam" id="PF13520">
    <property type="entry name" value="AA_permease_2"/>
    <property type="match status" value="1"/>
</dbReference>
<comment type="similarity">
    <text evidence="2">Belongs to the amino acid-polyamine-organocation (APC) superfamily. Cationic amino acid transporter (CAT) (TC 2.A.3.3) family.</text>
</comment>
<feature type="domain" description="Cationic amino acid transporter C-terminal" evidence="8">
    <location>
        <begin position="567"/>
        <end position="617"/>
    </location>
</feature>
<feature type="transmembrane region" description="Helical" evidence="7">
    <location>
        <begin position="201"/>
        <end position="226"/>
    </location>
</feature>
<feature type="transmembrane region" description="Helical" evidence="7">
    <location>
        <begin position="238"/>
        <end position="261"/>
    </location>
</feature>
<accession>A0ABR0UWM3</accession>
<dbReference type="Gene3D" id="1.20.1740.10">
    <property type="entry name" value="Amino acid/polyamine transporter I"/>
    <property type="match status" value="1"/>
</dbReference>
<organism evidence="9 10">
    <name type="scientific">Rehmannia glutinosa</name>
    <name type="common">Chinese foxglove</name>
    <dbReference type="NCBI Taxonomy" id="99300"/>
    <lineage>
        <taxon>Eukaryota</taxon>
        <taxon>Viridiplantae</taxon>
        <taxon>Streptophyta</taxon>
        <taxon>Embryophyta</taxon>
        <taxon>Tracheophyta</taxon>
        <taxon>Spermatophyta</taxon>
        <taxon>Magnoliopsida</taxon>
        <taxon>eudicotyledons</taxon>
        <taxon>Gunneridae</taxon>
        <taxon>Pentapetalae</taxon>
        <taxon>asterids</taxon>
        <taxon>lamiids</taxon>
        <taxon>Lamiales</taxon>
        <taxon>Orobanchaceae</taxon>
        <taxon>Rehmannieae</taxon>
        <taxon>Rehmannia</taxon>
    </lineage>
</organism>
<dbReference type="InterPro" id="IPR002293">
    <property type="entry name" value="AA/rel_permease1"/>
</dbReference>
<dbReference type="Pfam" id="PF13906">
    <property type="entry name" value="AA_permease_C"/>
    <property type="match status" value="1"/>
</dbReference>
<evidence type="ECO:0000256" key="7">
    <source>
        <dbReference type="SAM" id="Phobius"/>
    </source>
</evidence>
<feature type="transmembrane region" description="Helical" evidence="7">
    <location>
        <begin position="376"/>
        <end position="394"/>
    </location>
</feature>
<feature type="transmembrane region" description="Helical" evidence="7">
    <location>
        <begin position="175"/>
        <end position="194"/>
    </location>
</feature>
<keyword evidence="6 7" id="KW-0472">Membrane</keyword>
<reference evidence="9 10" key="1">
    <citation type="journal article" date="2021" name="Comput. Struct. Biotechnol. J.">
        <title>De novo genome assembly of the potent medicinal plant Rehmannia glutinosa using nanopore technology.</title>
        <authorList>
            <person name="Ma L."/>
            <person name="Dong C."/>
            <person name="Song C."/>
            <person name="Wang X."/>
            <person name="Zheng X."/>
            <person name="Niu Y."/>
            <person name="Chen S."/>
            <person name="Feng W."/>
        </authorList>
    </citation>
    <scope>NUCLEOTIDE SEQUENCE [LARGE SCALE GENOMIC DNA]</scope>
    <source>
        <strain evidence="9">DH-2019</strain>
    </source>
</reference>
<evidence type="ECO:0000313" key="9">
    <source>
        <dbReference type="EMBL" id="KAK6127114.1"/>
    </source>
</evidence>
<feature type="transmembrane region" description="Helical" evidence="7">
    <location>
        <begin position="502"/>
        <end position="524"/>
    </location>
</feature>
<sequence>MGFFSGTQKNGGEAGKSAVGGLRNLVRRKQVDSKHTESSSSSGSGQYQLAKALTALHLIAIGVGATIGSGVYILVGTVAREHSGPALTLSFLIAGIAAALSAFCYAELASRCPSAGSAYHYSYICIGEAFAWLIGWALMLEYTIGGSQLLVALLFGGPDSLPSFLARQTVPGFGIVVDPCAAILVIVVTGLLCVGIKESALVQGIVTAANVCALIFIIVAGGYLGVKTGWPGYELTAGYFPFGAQGMLAGASTVFFAYTGFDSVTSTAEEVKNPQRDLPMGIGFALSICCTLYMLVSAVIVGLVPYYAMDPDTPISSAFASHGIKWAAFIITFGSCTALCSSLMGSLLPQSRILMAMARDGLLPSFFSDVNKSTQVPVKSTTVTGLLATILAFFMDVEQLSGMVSLGTLVAYTVVAISVLILRYVPPDVVPLPSSFQEAIDSVSLRHTISYSPGHFCMENTKVDAITPENSPLLVRKEALVGYPSIGGVYGFLVNKRNRRKIAGWAIMVTCIGVIVLTTATSSSSLRSTLRYTFCGIGGVLLLSGAILLTCIDQDDARHNFGHKGGFICPFVPLLPIACILINVYLLVNLSAATWTRVSIWWAVALVAYIFYGRTHSPLQHAVYVPAAHVDEIYETTSNSLS</sequence>
<feature type="transmembrane region" description="Helical" evidence="7">
    <location>
        <begin position="530"/>
        <end position="553"/>
    </location>
</feature>
<keyword evidence="4 7" id="KW-0812">Transmembrane</keyword>
<evidence type="ECO:0000256" key="1">
    <source>
        <dbReference type="ARBA" id="ARBA00004141"/>
    </source>
</evidence>
<evidence type="ECO:0000256" key="5">
    <source>
        <dbReference type="ARBA" id="ARBA00022989"/>
    </source>
</evidence>
<keyword evidence="5 7" id="KW-1133">Transmembrane helix</keyword>
<feature type="transmembrane region" description="Helical" evidence="7">
    <location>
        <begin position="594"/>
        <end position="612"/>
    </location>
</feature>
<feature type="transmembrane region" description="Helical" evidence="7">
    <location>
        <begin position="282"/>
        <end position="306"/>
    </location>
</feature>
<evidence type="ECO:0000256" key="3">
    <source>
        <dbReference type="ARBA" id="ARBA00022448"/>
    </source>
</evidence>
<dbReference type="InterPro" id="IPR029485">
    <property type="entry name" value="CAT_C"/>
</dbReference>
<keyword evidence="3" id="KW-0813">Transport</keyword>
<feature type="transmembrane region" description="Helical" evidence="7">
    <location>
        <begin position="565"/>
        <end position="588"/>
    </location>
</feature>
<comment type="caution">
    <text evidence="9">The sequence shown here is derived from an EMBL/GenBank/DDBJ whole genome shotgun (WGS) entry which is preliminary data.</text>
</comment>
<feature type="transmembrane region" description="Helical" evidence="7">
    <location>
        <begin position="326"/>
        <end position="348"/>
    </location>
</feature>
<evidence type="ECO:0000256" key="2">
    <source>
        <dbReference type="ARBA" id="ARBA00008572"/>
    </source>
</evidence>
<dbReference type="PANTHER" id="PTHR43243">
    <property type="entry name" value="INNER MEMBRANE TRANSPORTER YGJI-RELATED"/>
    <property type="match status" value="1"/>
</dbReference>
<evidence type="ECO:0000256" key="4">
    <source>
        <dbReference type="ARBA" id="ARBA00022692"/>
    </source>
</evidence>
<feature type="transmembrane region" description="Helical" evidence="7">
    <location>
        <begin position="400"/>
        <end position="422"/>
    </location>
</feature>
<dbReference type="EMBL" id="JABTTQ020001908">
    <property type="protein sequence ID" value="KAK6127114.1"/>
    <property type="molecule type" value="Genomic_DNA"/>
</dbReference>
<feature type="transmembrane region" description="Helical" evidence="7">
    <location>
        <begin position="129"/>
        <end position="155"/>
    </location>
</feature>
<name>A0ABR0UWM3_REHGL</name>
<feature type="transmembrane region" description="Helical" evidence="7">
    <location>
        <begin position="87"/>
        <end position="108"/>
    </location>
</feature>
<evidence type="ECO:0000259" key="8">
    <source>
        <dbReference type="Pfam" id="PF13906"/>
    </source>
</evidence>
<feature type="transmembrane region" description="Helical" evidence="7">
    <location>
        <begin position="55"/>
        <end position="75"/>
    </location>
</feature>
<dbReference type="Proteomes" id="UP001318860">
    <property type="component" value="Unassembled WGS sequence"/>
</dbReference>
<dbReference type="PIRSF" id="PIRSF006060">
    <property type="entry name" value="AA_transporter"/>
    <property type="match status" value="1"/>
</dbReference>
<gene>
    <name evidence="9" type="ORF">DH2020_039152</name>
</gene>
<evidence type="ECO:0000313" key="10">
    <source>
        <dbReference type="Proteomes" id="UP001318860"/>
    </source>
</evidence>
<protein>
    <recommendedName>
        <fullName evidence="8">Cationic amino acid transporter C-terminal domain-containing protein</fullName>
    </recommendedName>
</protein>
<evidence type="ECO:0000256" key="6">
    <source>
        <dbReference type="ARBA" id="ARBA00023136"/>
    </source>
</evidence>
<comment type="subcellular location">
    <subcellularLocation>
        <location evidence="1">Membrane</location>
        <topology evidence="1">Multi-pass membrane protein</topology>
    </subcellularLocation>
</comment>
<proteinExistence type="inferred from homology"/>
<dbReference type="PANTHER" id="PTHR43243:SF4">
    <property type="entry name" value="CATIONIC AMINO ACID TRANSPORTER 4"/>
    <property type="match status" value="1"/>
</dbReference>